<evidence type="ECO:0000256" key="2">
    <source>
        <dbReference type="ARBA" id="ARBA00005660"/>
    </source>
</evidence>
<comment type="function">
    <text evidence="9">Transmembrane (T) component of an energy-coupling factor (ECF) ABC-transporter complex. Unlike classic ABC transporters this ECF transporter provides the energy necessary to transport a number of different substrates.</text>
</comment>
<reference evidence="10 11" key="1">
    <citation type="submission" date="2017-08" db="EMBL/GenBank/DDBJ databases">
        <title>Virgibacillus indicus sp. nov. and Virgibacillus profoundi sp. nov, two moderately halophilic bacteria isolated from marine sediment by using the Microfluidic Streak Plate.</title>
        <authorList>
            <person name="Xu B."/>
            <person name="Hu B."/>
            <person name="Wang J."/>
            <person name="Zhu Y."/>
            <person name="Huang L."/>
            <person name="Du W."/>
            <person name="Huang Y."/>
        </authorList>
    </citation>
    <scope>NUCLEOTIDE SEQUENCE [LARGE SCALE GENOMIC DNA]</scope>
    <source>
        <strain evidence="10 11">IO3-P3-H5</strain>
    </source>
</reference>
<evidence type="ECO:0000256" key="1">
    <source>
        <dbReference type="ARBA" id="ARBA00004651"/>
    </source>
</evidence>
<organism evidence="10 11">
    <name type="scientific">Virgibacillus profundi</name>
    <dbReference type="NCBI Taxonomy" id="2024555"/>
    <lineage>
        <taxon>Bacteria</taxon>
        <taxon>Bacillati</taxon>
        <taxon>Bacillota</taxon>
        <taxon>Bacilli</taxon>
        <taxon>Bacillales</taxon>
        <taxon>Bacillaceae</taxon>
        <taxon>Virgibacillus</taxon>
    </lineage>
</organism>
<evidence type="ECO:0000256" key="8">
    <source>
        <dbReference type="ARBA" id="ARBA00023136"/>
    </source>
</evidence>
<dbReference type="PANTHER" id="PTHR33514">
    <property type="entry name" value="PROTEIN ABCI12, CHLOROPLASTIC"/>
    <property type="match status" value="1"/>
</dbReference>
<evidence type="ECO:0000256" key="6">
    <source>
        <dbReference type="ARBA" id="ARBA00022692"/>
    </source>
</evidence>
<comment type="similarity">
    <text evidence="2 9">Belongs to the energy-coupling factor EcfT family.</text>
</comment>
<evidence type="ECO:0000256" key="7">
    <source>
        <dbReference type="ARBA" id="ARBA00022989"/>
    </source>
</evidence>
<dbReference type="Proteomes" id="UP000218887">
    <property type="component" value="Unassembled WGS sequence"/>
</dbReference>
<dbReference type="CDD" id="cd16914">
    <property type="entry name" value="EcfT"/>
    <property type="match status" value="1"/>
</dbReference>
<dbReference type="GO" id="GO:0022857">
    <property type="term" value="F:transmembrane transporter activity"/>
    <property type="evidence" value="ECO:0007669"/>
    <property type="project" value="UniProtKB-UniRule"/>
</dbReference>
<evidence type="ECO:0000313" key="10">
    <source>
        <dbReference type="EMBL" id="PAV27871.1"/>
    </source>
</evidence>
<comment type="subunit">
    <text evidence="9">Forms a stable energy-coupling factor (ECF) transporter complex composed of 2 membrane-embedded substrate-binding proteins (S component), 2 ATP-binding proteins (A component) and 2 transmembrane proteins (T component).</text>
</comment>
<keyword evidence="7 9" id="KW-1133">Transmembrane helix</keyword>
<keyword evidence="4 9" id="KW-0813">Transport</keyword>
<dbReference type="InterPro" id="IPR024919">
    <property type="entry name" value="EcfT"/>
</dbReference>
<feature type="transmembrane region" description="Helical" evidence="9">
    <location>
        <begin position="65"/>
        <end position="87"/>
    </location>
</feature>
<keyword evidence="6 9" id="KW-0812">Transmembrane</keyword>
<evidence type="ECO:0000256" key="3">
    <source>
        <dbReference type="ARBA" id="ARBA00014042"/>
    </source>
</evidence>
<dbReference type="Pfam" id="PF02361">
    <property type="entry name" value="CbiQ"/>
    <property type="match status" value="1"/>
</dbReference>
<feature type="transmembrane region" description="Helical" evidence="9">
    <location>
        <begin position="107"/>
        <end position="129"/>
    </location>
</feature>
<dbReference type="RefSeq" id="WP_095657223.1">
    <property type="nucleotide sequence ID" value="NZ_NPOA01000017.1"/>
</dbReference>
<dbReference type="PANTHER" id="PTHR33514:SF13">
    <property type="entry name" value="PROTEIN ABCI12, CHLOROPLASTIC"/>
    <property type="match status" value="1"/>
</dbReference>
<name>A0A2A2I790_9BACI</name>
<dbReference type="OrthoDB" id="8075495at2"/>
<comment type="caution">
    <text evidence="10">The sequence shown here is derived from an EMBL/GenBank/DDBJ whole genome shotgun (WGS) entry which is preliminary data.</text>
</comment>
<feature type="transmembrane region" description="Helical" evidence="9">
    <location>
        <begin position="26"/>
        <end position="53"/>
    </location>
</feature>
<keyword evidence="8 9" id="KW-0472">Membrane</keyword>
<keyword evidence="11" id="KW-1185">Reference proteome</keyword>
<dbReference type="AlphaFoldDB" id="A0A2A2I790"/>
<evidence type="ECO:0000256" key="5">
    <source>
        <dbReference type="ARBA" id="ARBA00022475"/>
    </source>
</evidence>
<keyword evidence="5 9" id="KW-1003">Cell membrane</keyword>
<dbReference type="GO" id="GO:0005886">
    <property type="term" value="C:plasma membrane"/>
    <property type="evidence" value="ECO:0007669"/>
    <property type="project" value="UniProtKB-SubCell"/>
</dbReference>
<evidence type="ECO:0000256" key="9">
    <source>
        <dbReference type="HAMAP-Rule" id="MF_01461"/>
    </source>
</evidence>
<feature type="transmembrane region" description="Helical" evidence="9">
    <location>
        <begin position="247"/>
        <end position="263"/>
    </location>
</feature>
<proteinExistence type="inferred from homology"/>
<accession>A0A2A2I790</accession>
<dbReference type="HAMAP" id="MF_01461">
    <property type="entry name" value="EcfT"/>
    <property type="match status" value="1"/>
</dbReference>
<dbReference type="InterPro" id="IPR003339">
    <property type="entry name" value="ABC/ECF_trnsptr_transmembrane"/>
</dbReference>
<dbReference type="EMBL" id="NPOA01000017">
    <property type="protein sequence ID" value="PAV27871.1"/>
    <property type="molecule type" value="Genomic_DNA"/>
</dbReference>
<comment type="subcellular location">
    <subcellularLocation>
        <location evidence="1 9">Cell membrane</location>
        <topology evidence="1 9">Multi-pass membrane protein</topology>
    </subcellularLocation>
</comment>
<protein>
    <recommendedName>
        <fullName evidence="3 9">Energy-coupling factor transporter transmembrane protein EcfT</fullName>
        <shortName evidence="9">ECF transporter T component EcfT</shortName>
    </recommendedName>
</protein>
<evidence type="ECO:0000256" key="4">
    <source>
        <dbReference type="ARBA" id="ARBA00022448"/>
    </source>
</evidence>
<sequence length="266" mass="30326">MSNSLIIGQYVPGQSLVHKLDPRTKITIIFFFVFIVFFANNLVSYTLLTVFALASMFISRVPIRFILKGLTPVWFLIVFTFILHLFVTKEGTLIFDLYIFEFYTGGVIQGFAISMRFFLLILMTSLLTLTTTPIEITDAIEDMLHPLKKVKFPVHELALMMSISLRFIPTLMQETEKISRAQASRGVDFKTGPIKERAKAVVPLLVPLFVSAFKRAEELAMAMEARGYQGGEGRTKLRELKIEKRDILIYVLFACVIAGLIYTRNY</sequence>
<gene>
    <name evidence="9" type="primary">ecfT</name>
    <name evidence="10" type="ORF">CIL05_19510</name>
</gene>
<evidence type="ECO:0000313" key="11">
    <source>
        <dbReference type="Proteomes" id="UP000218887"/>
    </source>
</evidence>